<evidence type="ECO:0000256" key="2">
    <source>
        <dbReference type="ARBA" id="ARBA00022676"/>
    </source>
</evidence>
<evidence type="ECO:0000256" key="8">
    <source>
        <dbReference type="ARBA" id="ARBA00023157"/>
    </source>
</evidence>
<comment type="catalytic activity">
    <reaction evidence="9 10">
        <text>L-arginyl-[protein] + NAD(+) = N(omega)-(ADP-D-ribosyl)-L-arginyl-[protein] + nicotinamide + H(+)</text>
        <dbReference type="Rhea" id="RHEA:19149"/>
        <dbReference type="Rhea" id="RHEA-COMP:10532"/>
        <dbReference type="Rhea" id="RHEA-COMP:15087"/>
        <dbReference type="ChEBI" id="CHEBI:15378"/>
        <dbReference type="ChEBI" id="CHEBI:17154"/>
        <dbReference type="ChEBI" id="CHEBI:29965"/>
        <dbReference type="ChEBI" id="CHEBI:57540"/>
        <dbReference type="ChEBI" id="CHEBI:142554"/>
        <dbReference type="EC" id="2.4.2.31"/>
    </reaction>
</comment>
<organism evidence="12 13">
    <name type="scientific">Anas platyrhynchos</name>
    <name type="common">Mallard</name>
    <name type="synonym">Anas boschas</name>
    <dbReference type="NCBI Taxonomy" id="8839"/>
    <lineage>
        <taxon>Eukaryota</taxon>
        <taxon>Metazoa</taxon>
        <taxon>Chordata</taxon>
        <taxon>Craniata</taxon>
        <taxon>Vertebrata</taxon>
        <taxon>Euteleostomi</taxon>
        <taxon>Archelosauria</taxon>
        <taxon>Archosauria</taxon>
        <taxon>Dinosauria</taxon>
        <taxon>Saurischia</taxon>
        <taxon>Theropoda</taxon>
        <taxon>Coelurosauria</taxon>
        <taxon>Aves</taxon>
        <taxon>Neognathae</taxon>
        <taxon>Galloanserae</taxon>
        <taxon>Anseriformes</taxon>
        <taxon>Anatidae</taxon>
        <taxon>Anatinae</taxon>
        <taxon>Anas</taxon>
    </lineage>
</organism>
<dbReference type="Proteomes" id="UP000694400">
    <property type="component" value="Chromosome 1"/>
</dbReference>
<evidence type="ECO:0000256" key="3">
    <source>
        <dbReference type="ARBA" id="ARBA00022679"/>
    </source>
</evidence>
<dbReference type="InterPro" id="IPR050999">
    <property type="entry name" value="ADP-ribosyltransferase_ARG"/>
</dbReference>
<dbReference type="EC" id="2.4.2.31" evidence="10"/>
<evidence type="ECO:0000313" key="13">
    <source>
        <dbReference type="Proteomes" id="UP000694400"/>
    </source>
</evidence>
<keyword evidence="6 10" id="KW-0521">NADP</keyword>
<dbReference type="PROSITE" id="PS01291">
    <property type="entry name" value="ART"/>
    <property type="match status" value="1"/>
</dbReference>
<dbReference type="PANTHER" id="PTHR10339:SF19">
    <property type="entry name" value="GPI-LINKED NAD(P)(+)--ARGININE ADP-RIBOSYLTRANSFERASE 1"/>
    <property type="match status" value="1"/>
</dbReference>
<evidence type="ECO:0000256" key="7">
    <source>
        <dbReference type="ARBA" id="ARBA00023027"/>
    </source>
</evidence>
<dbReference type="PRINTS" id="PR00970">
    <property type="entry name" value="RIBTRNSFRASE"/>
</dbReference>
<comment type="similarity">
    <text evidence="1 10">Belongs to the Arg-specific ADP-ribosyltransferase family.</text>
</comment>
<dbReference type="GO" id="GO:0005615">
    <property type="term" value="C:extracellular space"/>
    <property type="evidence" value="ECO:0007669"/>
    <property type="project" value="UniProtKB-ARBA"/>
</dbReference>
<evidence type="ECO:0000256" key="10">
    <source>
        <dbReference type="RuleBase" id="RU361228"/>
    </source>
</evidence>
<dbReference type="GO" id="GO:0003950">
    <property type="term" value="F:NAD+ poly-ADP-ribosyltransferase activity"/>
    <property type="evidence" value="ECO:0007669"/>
    <property type="project" value="UniProtKB-ARBA"/>
</dbReference>
<evidence type="ECO:0000256" key="4">
    <source>
        <dbReference type="ARBA" id="ARBA00022695"/>
    </source>
</evidence>
<dbReference type="InterPro" id="IPR000768">
    <property type="entry name" value="ART"/>
</dbReference>
<keyword evidence="3 10" id="KW-0808">Transferase</keyword>
<dbReference type="Gene3D" id="3.90.176.10">
    <property type="entry name" value="Toxin ADP-ribosyltransferase, Chain A, domain 1"/>
    <property type="match status" value="2"/>
</dbReference>
<dbReference type="GO" id="GO:0046677">
    <property type="term" value="P:response to antibiotic"/>
    <property type="evidence" value="ECO:0007669"/>
    <property type="project" value="UniProtKB-ARBA"/>
</dbReference>
<keyword evidence="2 10" id="KW-0328">Glycosyltransferase</keyword>
<reference evidence="12" key="3">
    <citation type="submission" date="2025-09" db="UniProtKB">
        <authorList>
            <consortium name="Ensembl"/>
        </authorList>
    </citation>
    <scope>IDENTIFICATION</scope>
</reference>
<evidence type="ECO:0000256" key="1">
    <source>
        <dbReference type="ARBA" id="ARBA00009558"/>
    </source>
</evidence>
<dbReference type="GO" id="GO:0106274">
    <property type="term" value="F:NAD+-protein-arginine ADP-ribosyltransferase activity"/>
    <property type="evidence" value="ECO:0007669"/>
    <property type="project" value="UniProtKB-EC"/>
</dbReference>
<evidence type="ECO:0000256" key="11">
    <source>
        <dbReference type="SAM" id="SignalP"/>
    </source>
</evidence>
<reference evidence="12" key="1">
    <citation type="submission" date="2019-08" db="EMBL/GenBank/DDBJ databases">
        <title>Three high-quality genomes provides insights into domestication of ducks.</title>
        <authorList>
            <person name="Hou Z.C."/>
            <person name="Zhu F."/>
            <person name="Yin Z.T."/>
            <person name="Zhang F."/>
        </authorList>
    </citation>
    <scope>NUCLEOTIDE SEQUENCE [LARGE SCALE GENOMIC DNA]</scope>
</reference>
<dbReference type="Pfam" id="PF01129">
    <property type="entry name" value="ART"/>
    <property type="match status" value="1"/>
</dbReference>
<dbReference type="SUPFAM" id="SSF56399">
    <property type="entry name" value="ADP-ribosylation"/>
    <property type="match status" value="1"/>
</dbReference>
<dbReference type="GO" id="GO:0016779">
    <property type="term" value="F:nucleotidyltransferase activity"/>
    <property type="evidence" value="ECO:0007669"/>
    <property type="project" value="UniProtKB-KW"/>
</dbReference>
<proteinExistence type="inferred from homology"/>
<dbReference type="PROSITE" id="PS51996">
    <property type="entry name" value="TR_MART"/>
    <property type="match status" value="1"/>
</dbReference>
<sequence length="284" mass="32064">VGPACNRAEVTSHCSTRAPPGTNHLGLGWVLLAGTLAGTLAASSTREQDPGPIREKAMDMAQNSFDDRYQGCRYKMEVALKKLHHAEFKNHIYADTWRKAAKRWRNSNRPQGLRRKYAVAVLAYTADTDLYSLFNKAVRYGGSSRKHYLQSFHFKTLHFFLTEALQTLRKAQGRKCYNVYRGVRGIHFTARHHQTVRFGQFASASLQKNEENEVLIPPYEIFRVTNFTRDRDGNVIHLRSHGAHSNYKCALLKVSSVPAPAARSKCPFSPQPCWGGGERAAVRC</sequence>
<dbReference type="Ensembl" id="ENSAPLT00020008947.1">
    <property type="protein sequence ID" value="ENSAPLP00020008314.1"/>
    <property type="gene ID" value="ENSAPLG00020006131.1"/>
</dbReference>
<dbReference type="FunFam" id="3.90.176.10:FF:000001">
    <property type="entry name" value="NAD(P)(+)--arginine ADP-ribosyltransferase"/>
    <property type="match status" value="1"/>
</dbReference>
<name>A0A8B9SM36_ANAPL</name>
<dbReference type="GO" id="GO:0044194">
    <property type="term" value="C:cytolytic granule"/>
    <property type="evidence" value="ECO:0007669"/>
    <property type="project" value="UniProtKB-ARBA"/>
</dbReference>
<evidence type="ECO:0000256" key="5">
    <source>
        <dbReference type="ARBA" id="ARBA00022729"/>
    </source>
</evidence>
<keyword evidence="5 11" id="KW-0732">Signal</keyword>
<evidence type="ECO:0000313" key="12">
    <source>
        <dbReference type="Ensembl" id="ENSAPLP00020008314.1"/>
    </source>
</evidence>
<feature type="signal peptide" evidence="11">
    <location>
        <begin position="1"/>
        <end position="41"/>
    </location>
</feature>
<evidence type="ECO:0000256" key="6">
    <source>
        <dbReference type="ARBA" id="ARBA00022857"/>
    </source>
</evidence>
<keyword evidence="7 10" id="KW-0520">NAD</keyword>
<dbReference type="PANTHER" id="PTHR10339">
    <property type="entry name" value="ADP-RIBOSYLTRANSFERASE"/>
    <property type="match status" value="1"/>
</dbReference>
<keyword evidence="4" id="KW-0548">Nucleotidyltransferase</keyword>
<dbReference type="AlphaFoldDB" id="A0A8B9SM36"/>
<reference evidence="12" key="2">
    <citation type="submission" date="2025-08" db="UniProtKB">
        <authorList>
            <consortium name="Ensembl"/>
        </authorList>
    </citation>
    <scope>IDENTIFICATION</scope>
</reference>
<keyword evidence="8" id="KW-1015">Disulfide bond</keyword>
<protein>
    <recommendedName>
        <fullName evidence="10">NAD(P)(+)--arginine ADP-ribosyltransferase</fullName>
        <ecNumber evidence="10">2.4.2.31</ecNumber>
    </recommendedName>
    <alternativeName>
        <fullName evidence="10">Mono(ADP-ribosyl)transferase</fullName>
    </alternativeName>
</protein>
<accession>A0A8B9SM36</accession>
<feature type="chain" id="PRO_5034844391" description="NAD(P)(+)--arginine ADP-ribosyltransferase" evidence="11">
    <location>
        <begin position="42"/>
        <end position="284"/>
    </location>
</feature>
<evidence type="ECO:0000256" key="9">
    <source>
        <dbReference type="ARBA" id="ARBA00047597"/>
    </source>
</evidence>